<evidence type="ECO:0000256" key="19">
    <source>
        <dbReference type="ARBA" id="ARBA00044678"/>
    </source>
</evidence>
<evidence type="ECO:0000256" key="11">
    <source>
        <dbReference type="ARBA" id="ARBA00022763"/>
    </source>
</evidence>
<evidence type="ECO:0000259" key="23">
    <source>
        <dbReference type="SMART" id="SM00481"/>
    </source>
</evidence>
<evidence type="ECO:0000256" key="2">
    <source>
        <dbReference type="ARBA" id="ARBA00004496"/>
    </source>
</evidence>
<comment type="catalytic activity">
    <reaction evidence="19">
        <text>a 5'-end 2'-deoxyribose-2'-deoxyribonucleotide-DNA = (2E,4S)-4-hydroxypenten-2-al-5-phosphate + a 5'-end 5'-phospho-2'-deoxyribonucleoside-DNA + H(+)</text>
        <dbReference type="Rhea" id="RHEA:76255"/>
        <dbReference type="Rhea" id="RHEA-COMP:13180"/>
        <dbReference type="Rhea" id="RHEA-COMP:18657"/>
        <dbReference type="ChEBI" id="CHEBI:15378"/>
        <dbReference type="ChEBI" id="CHEBI:136412"/>
        <dbReference type="ChEBI" id="CHEBI:195194"/>
        <dbReference type="ChEBI" id="CHEBI:195195"/>
    </reaction>
</comment>
<dbReference type="GO" id="GO:0003677">
    <property type="term" value="F:DNA binding"/>
    <property type="evidence" value="ECO:0007669"/>
    <property type="project" value="InterPro"/>
</dbReference>
<feature type="domain" description="Polymerase/histidinol phosphatase N-terminal" evidence="23">
    <location>
        <begin position="392"/>
        <end position="472"/>
    </location>
</feature>
<evidence type="ECO:0000256" key="4">
    <source>
        <dbReference type="ARBA" id="ARBA00012720"/>
    </source>
</evidence>
<dbReference type="SMART" id="SM00483">
    <property type="entry name" value="POLXc"/>
    <property type="match status" value="1"/>
</dbReference>
<evidence type="ECO:0000259" key="22">
    <source>
        <dbReference type="SMART" id="SM00278"/>
    </source>
</evidence>
<keyword evidence="25" id="KW-0378">Hydrolase</keyword>
<feature type="domain" description="Helix-hairpin-helix DNA-binding motif class 1" evidence="22">
    <location>
        <begin position="180"/>
        <end position="199"/>
    </location>
</feature>
<dbReference type="CDD" id="cd07436">
    <property type="entry name" value="PHP_PolX"/>
    <property type="match status" value="1"/>
</dbReference>
<dbReference type="STRING" id="229919.GCA_001050195_02442"/>
<evidence type="ECO:0000256" key="14">
    <source>
        <dbReference type="ARBA" id="ARBA00023053"/>
    </source>
</evidence>
<dbReference type="CDD" id="cd00141">
    <property type="entry name" value="NT_POLXc"/>
    <property type="match status" value="1"/>
</dbReference>
<evidence type="ECO:0000256" key="8">
    <source>
        <dbReference type="ARBA" id="ARBA00022679"/>
    </source>
</evidence>
<sequence>MRPPYSPARRRAFTCSLPKYTTGLFGTSPHAVSWIFPPHLDYNRPGYSIMMELHMTNQELADVFDRIANLMKIQGEMVFKIRAYERAAETLRALGEEASAIAARGELTSVPGIGKAIAEKIEELLQTGRLGFLERLEEEVPPSLLELLKVPGVGPKKVALFWKECNILTLDDLKKAAEEGRLRSLPGMGEKSEASILAGIASLAQRSRRMTLGRAWEAAQRWLGWLRSQAGVERAEPAGSLRRWKETIGDLDLVIAHRDPVALMQAFTSHPEVARTLGQGENKSSIELRDGARIQLWAQPPESFGALWQYATGSKDHNVRLRELAQKKGLSLSERGLLDEAGNLRRIADEADLYAALGLEWIPPELREDRGEIEAAARHALPRLVTLEDIRADLHCHTTWSDGVSTIEEMARAAIQHGYHVLAITDHSSYMGIVGGMKPEDLPRQKAEIAAVQQKLGDQILLLQGAEVDIRSDGVMDYPDEVLASLDLVIASLHTSLRQPREQITARLLNAIRNPHVDIIAHPTGRLLPDRSGADLDWQAVFAALQEHGTALEINASPSRLDADDAHTRYAASLGIPIVINTDAHAPGGLHEMRFGVAVARRAWLEAPRVINTWETHRLLDWLKQRGKR</sequence>
<evidence type="ECO:0000313" key="26">
    <source>
        <dbReference type="Proteomes" id="UP000264141"/>
    </source>
</evidence>
<evidence type="ECO:0000256" key="1">
    <source>
        <dbReference type="ARBA" id="ARBA00001946"/>
    </source>
</evidence>
<evidence type="ECO:0000256" key="9">
    <source>
        <dbReference type="ARBA" id="ARBA00022695"/>
    </source>
</evidence>
<comment type="function">
    <text evidence="20">Repair polymerase that plays a key role in base-excision repair. During this process, the damaged base is excised by specific DNA glycosylases, the DNA backbone is nicked at the abasic site by an apurinic/apyrimidic (AP) endonuclease, and POLB removes 5'-deoxyribose-phosphate from the preincised AP site acting as a 5'-deoxyribose-phosphate lyase (5'-dRP lyase); through its DNA polymerase activity, it adds one nucleotide to the 3' end of the arising single-nucleotide gap. Conducts 'gap-filling' DNA synthesis in a stepwise distributive fashion rather than in a processive fashion as for other DNA polymerases. It is also able to cleave sugar-phosphate bonds 3' to an intact AP site, acting as an AP lyase.</text>
</comment>
<keyword evidence="8" id="KW-0808">Transferase</keyword>
<comment type="cofactor">
    <cofactor evidence="1">
        <name>Mg(2+)</name>
        <dbReference type="ChEBI" id="CHEBI:18420"/>
    </cofactor>
</comment>
<dbReference type="GO" id="GO:0140078">
    <property type="term" value="F:class I DNA-(apurinic or apyrimidinic site) endonuclease activity"/>
    <property type="evidence" value="ECO:0007669"/>
    <property type="project" value="UniProtKB-EC"/>
</dbReference>
<evidence type="ECO:0000256" key="10">
    <source>
        <dbReference type="ARBA" id="ARBA00022705"/>
    </source>
</evidence>
<comment type="caution">
    <text evidence="25">The sequence shown here is derived from an EMBL/GenBank/DDBJ whole genome shotgun (WGS) entry which is preliminary data.</text>
</comment>
<proteinExistence type="predicted"/>
<dbReference type="GO" id="GO:0008270">
    <property type="term" value="F:zinc ion binding"/>
    <property type="evidence" value="ECO:0007669"/>
    <property type="project" value="TreeGrafter"/>
</dbReference>
<comment type="subcellular location">
    <subcellularLocation>
        <location evidence="2">Cytoplasm</location>
    </subcellularLocation>
</comment>
<keyword evidence="15" id="KW-0234">DNA repair</keyword>
<feature type="domain" description="Helix-hairpin-helix DNA-binding motif class 1" evidence="22">
    <location>
        <begin position="145"/>
        <end position="164"/>
    </location>
</feature>
<evidence type="ECO:0000256" key="6">
    <source>
        <dbReference type="ARBA" id="ARBA00022481"/>
    </source>
</evidence>
<dbReference type="PRINTS" id="PR00870">
    <property type="entry name" value="DNAPOLXBETA"/>
</dbReference>
<dbReference type="Pfam" id="PF14716">
    <property type="entry name" value="HHH_8"/>
    <property type="match status" value="1"/>
</dbReference>
<dbReference type="SUPFAM" id="SSF47802">
    <property type="entry name" value="DNA polymerase beta, N-terminal domain-like"/>
    <property type="match status" value="1"/>
</dbReference>
<evidence type="ECO:0000256" key="12">
    <source>
        <dbReference type="ARBA" id="ARBA00022843"/>
    </source>
</evidence>
<dbReference type="InterPro" id="IPR010996">
    <property type="entry name" value="HHH_MUS81"/>
</dbReference>
<dbReference type="InterPro" id="IPR003141">
    <property type="entry name" value="Pol/His_phosphatase_N"/>
</dbReference>
<dbReference type="InterPro" id="IPR050243">
    <property type="entry name" value="PHP_phosphatase"/>
</dbReference>
<dbReference type="GO" id="GO:0006281">
    <property type="term" value="P:DNA repair"/>
    <property type="evidence" value="ECO:0007669"/>
    <property type="project" value="UniProtKB-KW"/>
</dbReference>
<dbReference type="GO" id="GO:0004527">
    <property type="term" value="F:exonuclease activity"/>
    <property type="evidence" value="ECO:0007669"/>
    <property type="project" value="UniProtKB-KW"/>
</dbReference>
<evidence type="ECO:0000256" key="15">
    <source>
        <dbReference type="ARBA" id="ARBA00023204"/>
    </source>
</evidence>
<dbReference type="InterPro" id="IPR002054">
    <property type="entry name" value="DNA-dir_DNA_pol_X"/>
</dbReference>
<protein>
    <recommendedName>
        <fullName evidence="5">DNA polymerase beta</fullName>
        <ecNumber evidence="3">2.7.7.7</ecNumber>
        <ecNumber evidence="4">4.2.99.18</ecNumber>
    </recommendedName>
    <alternativeName>
        <fullName evidence="16">5'-deoxyribose-phosphate lyase</fullName>
    </alternativeName>
    <alternativeName>
        <fullName evidence="17">AP lyase</fullName>
    </alternativeName>
</protein>
<dbReference type="PANTHER" id="PTHR36928">
    <property type="entry name" value="PHOSPHATASE YCDX-RELATED"/>
    <property type="match status" value="1"/>
</dbReference>
<evidence type="ECO:0000256" key="16">
    <source>
        <dbReference type="ARBA" id="ARBA00035717"/>
    </source>
</evidence>
<dbReference type="EC" id="2.7.7.7" evidence="3"/>
<dbReference type="SUPFAM" id="SSF81301">
    <property type="entry name" value="Nucleotidyltransferase"/>
    <property type="match status" value="1"/>
</dbReference>
<dbReference type="SMART" id="SM00481">
    <property type="entry name" value="POLIIIAc"/>
    <property type="match status" value="1"/>
</dbReference>
<gene>
    <name evidence="25" type="ORF">DEQ80_02305</name>
</gene>
<evidence type="ECO:0000256" key="7">
    <source>
        <dbReference type="ARBA" id="ARBA00022634"/>
    </source>
</evidence>
<comment type="catalytic activity">
    <reaction evidence="21">
        <text>DNA(n) + a 2'-deoxyribonucleoside 5'-triphosphate = DNA(n+1) + diphosphate</text>
        <dbReference type="Rhea" id="RHEA:22508"/>
        <dbReference type="Rhea" id="RHEA-COMP:17339"/>
        <dbReference type="Rhea" id="RHEA-COMP:17340"/>
        <dbReference type="ChEBI" id="CHEBI:33019"/>
        <dbReference type="ChEBI" id="CHEBI:61560"/>
        <dbReference type="ChEBI" id="CHEBI:173112"/>
        <dbReference type="EC" id="2.7.7.7"/>
    </reaction>
</comment>
<dbReference type="Gene3D" id="1.10.150.110">
    <property type="entry name" value="DNA polymerase beta, N-terminal domain-like"/>
    <property type="match status" value="1"/>
</dbReference>
<dbReference type="GO" id="GO:0042578">
    <property type="term" value="F:phosphoric ester hydrolase activity"/>
    <property type="evidence" value="ECO:0007669"/>
    <property type="project" value="TreeGrafter"/>
</dbReference>
<evidence type="ECO:0000259" key="24">
    <source>
        <dbReference type="SMART" id="SM00483"/>
    </source>
</evidence>
<keyword evidence="25" id="KW-0269">Exonuclease</keyword>
<dbReference type="Gene3D" id="3.20.20.140">
    <property type="entry name" value="Metal-dependent hydrolases"/>
    <property type="match status" value="1"/>
</dbReference>
<keyword evidence="10" id="KW-0235">DNA replication</keyword>
<keyword evidence="7" id="KW-0237">DNA synthesis</keyword>
<dbReference type="Gene3D" id="1.10.150.20">
    <property type="entry name" value="5' to 3' exonuclease, C-terminal subdomain"/>
    <property type="match status" value="1"/>
</dbReference>
<dbReference type="FunFam" id="3.20.20.140:FF:000047">
    <property type="entry name" value="PHP domain-containing protein"/>
    <property type="match status" value="1"/>
</dbReference>
<keyword evidence="11" id="KW-0227">DNA damage</keyword>
<dbReference type="InterPro" id="IPR027421">
    <property type="entry name" value="DNA_pol_lamdba_lyase_dom_sf"/>
</dbReference>
<evidence type="ECO:0000256" key="17">
    <source>
        <dbReference type="ARBA" id="ARBA00035726"/>
    </source>
</evidence>
<keyword evidence="14" id="KW-0915">Sodium</keyword>
<dbReference type="InterPro" id="IPR043519">
    <property type="entry name" value="NT_sf"/>
</dbReference>
<dbReference type="Pfam" id="PF02811">
    <property type="entry name" value="PHP"/>
    <property type="match status" value="1"/>
</dbReference>
<dbReference type="GO" id="GO:0003887">
    <property type="term" value="F:DNA-directed DNA polymerase activity"/>
    <property type="evidence" value="ECO:0007669"/>
    <property type="project" value="UniProtKB-KW"/>
</dbReference>
<dbReference type="InterPro" id="IPR016195">
    <property type="entry name" value="Pol/histidinol_Pase-like"/>
</dbReference>
<keyword evidence="25" id="KW-0540">Nuclease</keyword>
<dbReference type="InterPro" id="IPR003583">
    <property type="entry name" value="Hlx-hairpin-Hlx_DNA-bd_motif"/>
</dbReference>
<keyword evidence="12" id="KW-0832">Ubl conjugation</keyword>
<feature type="domain" description="DNA-directed DNA polymerase X" evidence="24">
    <location>
        <begin position="55"/>
        <end position="368"/>
    </location>
</feature>
<evidence type="ECO:0000256" key="18">
    <source>
        <dbReference type="ARBA" id="ARBA00044632"/>
    </source>
</evidence>
<dbReference type="InterPro" id="IPR002008">
    <property type="entry name" value="DNA_pol_X_beta-like"/>
</dbReference>
<dbReference type="PANTHER" id="PTHR36928:SF1">
    <property type="entry name" value="PHOSPHATASE YCDX-RELATED"/>
    <property type="match status" value="1"/>
</dbReference>
<dbReference type="SMART" id="SM00278">
    <property type="entry name" value="HhH1"/>
    <property type="match status" value="3"/>
</dbReference>
<dbReference type="NCBIfam" id="NF006375">
    <property type="entry name" value="PRK08609.1"/>
    <property type="match status" value="1"/>
</dbReference>
<reference evidence="25 26" key="1">
    <citation type="journal article" date="2018" name="Nat. Biotechnol.">
        <title>A standardized bacterial taxonomy based on genome phylogeny substantially revises the tree of life.</title>
        <authorList>
            <person name="Parks D.H."/>
            <person name="Chuvochina M."/>
            <person name="Waite D.W."/>
            <person name="Rinke C."/>
            <person name="Skarshewski A."/>
            <person name="Chaumeil P.A."/>
            <person name="Hugenholtz P."/>
        </authorList>
    </citation>
    <scope>NUCLEOTIDE SEQUENCE [LARGE SCALE GENOMIC DNA]</scope>
    <source>
        <strain evidence="25">UBA8781</strain>
    </source>
</reference>
<dbReference type="InterPro" id="IPR029398">
    <property type="entry name" value="PolB_thumb"/>
</dbReference>
<dbReference type="EMBL" id="DPBP01000009">
    <property type="protein sequence ID" value="HCE16670.1"/>
    <property type="molecule type" value="Genomic_DNA"/>
</dbReference>
<keyword evidence="9" id="KW-0548">Nucleotidyltransferase</keyword>
<dbReference type="EC" id="4.2.99.18" evidence="4"/>
<keyword evidence="13" id="KW-0239">DNA-directed DNA polymerase</keyword>
<dbReference type="Proteomes" id="UP000264141">
    <property type="component" value="Unassembled WGS sequence"/>
</dbReference>
<dbReference type="SUPFAM" id="SSF158702">
    <property type="entry name" value="Sec63 N-terminal domain-like"/>
    <property type="match status" value="1"/>
</dbReference>
<name>A0A3D1JDK6_9CHLR</name>
<dbReference type="Gene3D" id="3.30.210.10">
    <property type="entry name" value="DNA polymerase, thumb domain"/>
    <property type="match status" value="1"/>
</dbReference>
<evidence type="ECO:0000256" key="3">
    <source>
        <dbReference type="ARBA" id="ARBA00012417"/>
    </source>
</evidence>
<dbReference type="InterPro" id="IPR047967">
    <property type="entry name" value="PolX_PHP"/>
</dbReference>
<evidence type="ECO:0000256" key="13">
    <source>
        <dbReference type="ARBA" id="ARBA00022932"/>
    </source>
</evidence>
<dbReference type="GO" id="GO:0005829">
    <property type="term" value="C:cytosol"/>
    <property type="evidence" value="ECO:0007669"/>
    <property type="project" value="TreeGrafter"/>
</dbReference>
<dbReference type="AlphaFoldDB" id="A0A3D1JDK6"/>
<dbReference type="Gene3D" id="3.30.460.10">
    <property type="entry name" value="Beta Polymerase, domain 2"/>
    <property type="match status" value="1"/>
</dbReference>
<evidence type="ECO:0000256" key="20">
    <source>
        <dbReference type="ARBA" id="ARBA00045548"/>
    </source>
</evidence>
<feature type="domain" description="Helix-hairpin-helix DNA-binding motif class 1" evidence="22">
    <location>
        <begin position="105"/>
        <end position="124"/>
    </location>
</feature>
<evidence type="ECO:0000256" key="5">
    <source>
        <dbReference type="ARBA" id="ARBA00020020"/>
    </source>
</evidence>
<dbReference type="Pfam" id="PF14791">
    <property type="entry name" value="DNA_pol_B_thumb"/>
    <property type="match status" value="1"/>
</dbReference>
<dbReference type="InterPro" id="IPR004013">
    <property type="entry name" value="PHP_dom"/>
</dbReference>
<evidence type="ECO:0000256" key="21">
    <source>
        <dbReference type="ARBA" id="ARBA00049244"/>
    </source>
</evidence>
<keyword evidence="6" id="KW-0488">Methylation</keyword>
<accession>A0A3D1JDK6</accession>
<evidence type="ECO:0000313" key="25">
    <source>
        <dbReference type="EMBL" id="HCE16670.1"/>
    </source>
</evidence>
<comment type="catalytic activity">
    <reaction evidence="18">
        <text>2'-deoxyribonucleotide-(2'-deoxyribose 5'-phosphate)-2'-deoxyribonucleotide-DNA = a 3'-end 2'-deoxyribonucleotide-(2,3-dehydro-2,3-deoxyribose 5'-phosphate)-DNA + a 5'-end 5'-phospho-2'-deoxyribonucleoside-DNA + H(+)</text>
        <dbReference type="Rhea" id="RHEA:66592"/>
        <dbReference type="Rhea" id="RHEA-COMP:13180"/>
        <dbReference type="Rhea" id="RHEA-COMP:16897"/>
        <dbReference type="Rhea" id="RHEA-COMP:17067"/>
        <dbReference type="ChEBI" id="CHEBI:15378"/>
        <dbReference type="ChEBI" id="CHEBI:136412"/>
        <dbReference type="ChEBI" id="CHEBI:157695"/>
        <dbReference type="ChEBI" id="CHEBI:167181"/>
        <dbReference type="EC" id="4.2.99.18"/>
    </reaction>
</comment>
<dbReference type="InterPro" id="IPR037160">
    <property type="entry name" value="DNA_Pol_thumb_sf"/>
</dbReference>
<dbReference type="Pfam" id="PF14520">
    <property type="entry name" value="HHH_5"/>
    <property type="match status" value="1"/>
</dbReference>
<dbReference type="SUPFAM" id="SSF89550">
    <property type="entry name" value="PHP domain-like"/>
    <property type="match status" value="1"/>
</dbReference>
<organism evidence="25 26">
    <name type="scientific">Anaerolinea thermolimosa</name>
    <dbReference type="NCBI Taxonomy" id="229919"/>
    <lineage>
        <taxon>Bacteria</taxon>
        <taxon>Bacillati</taxon>
        <taxon>Chloroflexota</taxon>
        <taxon>Anaerolineae</taxon>
        <taxon>Anaerolineales</taxon>
        <taxon>Anaerolineaceae</taxon>
        <taxon>Anaerolinea</taxon>
    </lineage>
</organism>